<proteinExistence type="predicted"/>
<dbReference type="EMBL" id="LAZR01000884">
    <property type="protein sequence ID" value="KKN55445.1"/>
    <property type="molecule type" value="Genomic_DNA"/>
</dbReference>
<accession>A0A0F9RG27</accession>
<sequence length="57" mass="6515">MVAATPPEVRKARAFLRSKGITTQEIPPRKFASAAKELDRGFRETLRFIITAQEQRK</sequence>
<organism evidence="1">
    <name type="scientific">marine sediment metagenome</name>
    <dbReference type="NCBI Taxonomy" id="412755"/>
    <lineage>
        <taxon>unclassified sequences</taxon>
        <taxon>metagenomes</taxon>
        <taxon>ecological metagenomes</taxon>
    </lineage>
</organism>
<name>A0A0F9RG27_9ZZZZ</name>
<comment type="caution">
    <text evidence="1">The sequence shown here is derived from an EMBL/GenBank/DDBJ whole genome shotgun (WGS) entry which is preliminary data.</text>
</comment>
<dbReference type="AlphaFoldDB" id="A0A0F9RG27"/>
<gene>
    <name evidence="1" type="ORF">LCGC14_0582150</name>
</gene>
<evidence type="ECO:0000313" key="1">
    <source>
        <dbReference type="EMBL" id="KKN55445.1"/>
    </source>
</evidence>
<reference evidence="1" key="1">
    <citation type="journal article" date="2015" name="Nature">
        <title>Complex archaea that bridge the gap between prokaryotes and eukaryotes.</title>
        <authorList>
            <person name="Spang A."/>
            <person name="Saw J.H."/>
            <person name="Jorgensen S.L."/>
            <person name="Zaremba-Niedzwiedzka K."/>
            <person name="Martijn J."/>
            <person name="Lind A.E."/>
            <person name="van Eijk R."/>
            <person name="Schleper C."/>
            <person name="Guy L."/>
            <person name="Ettema T.J."/>
        </authorList>
    </citation>
    <scope>NUCLEOTIDE SEQUENCE</scope>
</reference>
<protein>
    <submittedName>
        <fullName evidence="1">Uncharacterized protein</fullName>
    </submittedName>
</protein>